<proteinExistence type="predicted"/>
<evidence type="ECO:0000313" key="2">
    <source>
        <dbReference type="EMBL" id="KAG9451165.1"/>
    </source>
</evidence>
<keyword evidence="3" id="KW-1185">Reference proteome</keyword>
<comment type="caution">
    <text evidence="2">The sequence shown here is derived from an EMBL/GenBank/DDBJ whole genome shotgun (WGS) entry which is preliminary data.</text>
</comment>
<protein>
    <submittedName>
        <fullName evidence="2">Uncharacterized protein</fullName>
    </submittedName>
</protein>
<gene>
    <name evidence="2" type="ORF">H6P81_011130</name>
</gene>
<feature type="signal peptide" evidence="1">
    <location>
        <begin position="1"/>
        <end position="39"/>
    </location>
</feature>
<feature type="chain" id="PRO_5043339052" evidence="1">
    <location>
        <begin position="40"/>
        <end position="93"/>
    </location>
</feature>
<name>A0AAV7ESU3_ARIFI</name>
<reference evidence="2 3" key="1">
    <citation type="submission" date="2021-07" db="EMBL/GenBank/DDBJ databases">
        <title>The Aristolochia fimbriata genome: insights into angiosperm evolution, floral development and chemical biosynthesis.</title>
        <authorList>
            <person name="Jiao Y."/>
        </authorList>
    </citation>
    <scope>NUCLEOTIDE SEQUENCE [LARGE SCALE GENOMIC DNA]</scope>
    <source>
        <strain evidence="2">IBCAS-2021</strain>
        <tissue evidence="2">Leaf</tissue>
    </source>
</reference>
<evidence type="ECO:0000256" key="1">
    <source>
        <dbReference type="SAM" id="SignalP"/>
    </source>
</evidence>
<evidence type="ECO:0000313" key="3">
    <source>
        <dbReference type="Proteomes" id="UP000825729"/>
    </source>
</evidence>
<keyword evidence="1" id="KW-0732">Signal</keyword>
<dbReference type="Proteomes" id="UP000825729">
    <property type="component" value="Unassembled WGS sequence"/>
</dbReference>
<dbReference type="EMBL" id="JAINDJ010000004">
    <property type="protein sequence ID" value="KAG9451165.1"/>
    <property type="molecule type" value="Genomic_DNA"/>
</dbReference>
<dbReference type="AlphaFoldDB" id="A0AAV7ESU3"/>
<accession>A0AAV7ESU3</accession>
<sequence length="93" mass="10457">MAMNMKKKMTKTNVSDQVGLLGLLLLLLLCAASTPVVECTRPQMGTLRLQCGFGFQPRECRPEFCSDYCTGRYKKQLRKSECTPDGFCLCSYC</sequence>
<organism evidence="2 3">
    <name type="scientific">Aristolochia fimbriata</name>
    <name type="common">White veined hardy Dutchman's pipe vine</name>
    <dbReference type="NCBI Taxonomy" id="158543"/>
    <lineage>
        <taxon>Eukaryota</taxon>
        <taxon>Viridiplantae</taxon>
        <taxon>Streptophyta</taxon>
        <taxon>Embryophyta</taxon>
        <taxon>Tracheophyta</taxon>
        <taxon>Spermatophyta</taxon>
        <taxon>Magnoliopsida</taxon>
        <taxon>Magnoliidae</taxon>
        <taxon>Piperales</taxon>
        <taxon>Aristolochiaceae</taxon>
        <taxon>Aristolochia</taxon>
    </lineage>
</organism>